<dbReference type="EMBL" id="CP091244">
    <property type="protein sequence ID" value="UJS23321.1"/>
    <property type="molecule type" value="Genomic_DNA"/>
</dbReference>
<evidence type="ECO:0000313" key="3">
    <source>
        <dbReference type="Proteomes" id="UP001054801"/>
    </source>
</evidence>
<evidence type="ECO:0000259" key="1">
    <source>
        <dbReference type="PROSITE" id="PS50883"/>
    </source>
</evidence>
<reference evidence="2" key="1">
    <citation type="journal article" date="2022" name="Microorganisms">
        <title>Two New Species of Filamentous Sulfur Bacteria of the Genus Thiothrix, Thiothrix winogradskyi sp. nov. and 'Candidatus Thiothrix sulfatifontis' sp. nov.</title>
        <authorList>
            <person name="Ravin N.V."/>
            <person name="Rossetti S."/>
            <person name="Beletsky A.V."/>
            <person name="Kadnikov V.V."/>
            <person name="Rudenko T.S."/>
            <person name="Smolyakov D.D."/>
            <person name="Moskvitina M.I."/>
            <person name="Gureeva M.V."/>
            <person name="Mardanov A.V."/>
            <person name="Grabovich M.Y."/>
        </authorList>
    </citation>
    <scope>NUCLEOTIDE SEQUENCE</scope>
    <source>
        <strain evidence="2">CT3</strain>
    </source>
</reference>
<dbReference type="SUPFAM" id="SSF141868">
    <property type="entry name" value="EAL domain-like"/>
    <property type="match status" value="1"/>
</dbReference>
<protein>
    <submittedName>
        <fullName evidence="2">EAL domain-containing protein</fullName>
    </submittedName>
</protein>
<sequence>MRKQKIHCVVVDQDVEVTASLDAALRHSDMLLELKQVASVQQLIPVLQELQPHLLFCPHDKTKPATELLETLQRYSPDTLLVWVARDEWQGLTTWLMGVESCILPLNDLEYFSQYIDFLLRYSAIKQDFRDCKHLLGVAELRCHWLVDYSWEAIAYISQGMHLYANNAYVTLFGFESMAEVRSMPVAHLVDSPERKTFEAMSKSADVGSKPSNRLLITLRTLEGERMRGEVRFIPAVLKGKRCTQLHVRPLERNMLKGVSLRKQDNPWEATEQRLQNAAAPRVAPAINHEQLSRTLPNGVSHTVPIVPPAVAGMKMVFHKLQRMKENLPSIYLAEPEFQQKTQKLDYAALVKQLGNGDGRSRLDYWNLGQVVLHLSSQGNEKPSYLVFVSVGSAILNNETELKRVVELLNAAPDAAKRIVLALSYQNCMAHLSQFGKVIKLLKALGVRLAVDGLSDSPQALKFAQTVKPVLVSVEVGLVNESIRSANIERLQRLIYQLADSRCKVIIPSVQDKQFLKVAYSTAAAYVQGGAMT</sequence>
<dbReference type="Gene3D" id="3.20.20.450">
    <property type="entry name" value="EAL domain"/>
    <property type="match status" value="1"/>
</dbReference>
<proteinExistence type="predicted"/>
<name>A0ABY3SXW8_9GAMM</name>
<dbReference type="InterPro" id="IPR035965">
    <property type="entry name" value="PAS-like_dom_sf"/>
</dbReference>
<dbReference type="PROSITE" id="PS50883">
    <property type="entry name" value="EAL"/>
    <property type="match status" value="1"/>
</dbReference>
<dbReference type="Proteomes" id="UP001054801">
    <property type="component" value="Chromosome"/>
</dbReference>
<dbReference type="RefSeq" id="WP_236497327.1">
    <property type="nucleotide sequence ID" value="NZ_CP091244.1"/>
</dbReference>
<feature type="domain" description="EAL" evidence="1">
    <location>
        <begin position="293"/>
        <end position="533"/>
    </location>
</feature>
<dbReference type="InterPro" id="IPR035919">
    <property type="entry name" value="EAL_sf"/>
</dbReference>
<accession>A0ABY3SXW8</accession>
<dbReference type="Pfam" id="PF00563">
    <property type="entry name" value="EAL"/>
    <property type="match status" value="1"/>
</dbReference>
<dbReference type="Gene3D" id="3.30.450.20">
    <property type="entry name" value="PAS domain"/>
    <property type="match status" value="1"/>
</dbReference>
<keyword evidence="3" id="KW-1185">Reference proteome</keyword>
<dbReference type="InterPro" id="IPR001633">
    <property type="entry name" value="EAL_dom"/>
</dbReference>
<evidence type="ECO:0000313" key="2">
    <source>
        <dbReference type="EMBL" id="UJS23321.1"/>
    </source>
</evidence>
<organism evidence="2 3">
    <name type="scientific">Thiothrix winogradskyi</name>
    <dbReference type="NCBI Taxonomy" id="96472"/>
    <lineage>
        <taxon>Bacteria</taxon>
        <taxon>Pseudomonadati</taxon>
        <taxon>Pseudomonadota</taxon>
        <taxon>Gammaproteobacteria</taxon>
        <taxon>Thiotrichales</taxon>
        <taxon>Thiotrichaceae</taxon>
        <taxon>Thiothrix</taxon>
    </lineage>
</organism>
<dbReference type="SUPFAM" id="SSF55785">
    <property type="entry name" value="PYP-like sensor domain (PAS domain)"/>
    <property type="match status" value="1"/>
</dbReference>
<gene>
    <name evidence="2" type="ORF">L2Y54_15400</name>
</gene>